<sequence>MVDPTVSLMSFQQALLARTIEVQRCELDPNLVVHLDKPNGDPRFTYARIDDGTVVALVMLALVEPYEGLPCFQLGYAVQERYRNRGFATDTVRSSIEELRNGLQRSGGTAFCVEAVVGATNKPSQRVVEKVGFASPEEIVDEFSGENALQYFMTIGMQPSRA</sequence>
<dbReference type="InterPro" id="IPR000182">
    <property type="entry name" value="GNAT_dom"/>
</dbReference>
<dbReference type="GeneID" id="66513549"/>
<dbReference type="Pfam" id="PF13302">
    <property type="entry name" value="Acetyltransf_3"/>
    <property type="match status" value="1"/>
</dbReference>
<dbReference type="RefSeq" id="WP_046564640.1">
    <property type="nucleotide sequence ID" value="NZ_CP010025.1"/>
</dbReference>
<organism evidence="3 5">
    <name type="scientific">Paraburkholderia fungorum</name>
    <dbReference type="NCBI Taxonomy" id="134537"/>
    <lineage>
        <taxon>Bacteria</taxon>
        <taxon>Pseudomonadati</taxon>
        <taxon>Pseudomonadota</taxon>
        <taxon>Betaproteobacteria</taxon>
        <taxon>Burkholderiales</taxon>
        <taxon>Burkholderiaceae</taxon>
        <taxon>Paraburkholderia</taxon>
    </lineage>
</organism>
<dbReference type="Proteomes" id="UP000032614">
    <property type="component" value="Chromosome 3"/>
</dbReference>
<evidence type="ECO:0000313" key="5">
    <source>
        <dbReference type="Proteomes" id="UP001246473"/>
    </source>
</evidence>
<proteinExistence type="predicted"/>
<gene>
    <name evidence="2" type="ORF">OI25_7200</name>
    <name evidence="3" type="ORF">ParKJ_34875</name>
</gene>
<dbReference type="PROSITE" id="PS51186">
    <property type="entry name" value="GNAT"/>
    <property type="match status" value="1"/>
</dbReference>
<dbReference type="Gene3D" id="3.40.630.30">
    <property type="match status" value="1"/>
</dbReference>
<dbReference type="Proteomes" id="UP001246473">
    <property type="component" value="Unassembled WGS sequence"/>
</dbReference>
<accession>A0AAP5UXQ3</accession>
<reference evidence="3" key="2">
    <citation type="submission" date="2022-08" db="EMBL/GenBank/DDBJ databases">
        <authorList>
            <person name="Kim S.-J."/>
        </authorList>
    </citation>
    <scope>NUCLEOTIDE SEQUENCE</scope>
    <source>
        <strain evidence="3">KJ</strain>
    </source>
</reference>
<dbReference type="SUPFAM" id="SSF55729">
    <property type="entry name" value="Acyl-CoA N-acyltransferases (Nat)"/>
    <property type="match status" value="1"/>
</dbReference>
<evidence type="ECO:0000313" key="2">
    <source>
        <dbReference type="EMBL" id="AJZ56507.1"/>
    </source>
</evidence>
<dbReference type="EMBL" id="JANSLM010000018">
    <property type="protein sequence ID" value="MDT8842623.1"/>
    <property type="molecule type" value="Genomic_DNA"/>
</dbReference>
<dbReference type="GO" id="GO:0016747">
    <property type="term" value="F:acyltransferase activity, transferring groups other than amino-acyl groups"/>
    <property type="evidence" value="ECO:0007669"/>
    <property type="project" value="InterPro"/>
</dbReference>
<protein>
    <submittedName>
        <fullName evidence="2">FR47-like family protein</fullName>
    </submittedName>
    <submittedName>
        <fullName evidence="3">GNAT family N-acetyltransferase</fullName>
    </submittedName>
</protein>
<dbReference type="AlphaFoldDB" id="A0AAP5UXQ3"/>
<dbReference type="KEGG" id="bfn:OI25_7200"/>
<dbReference type="EMBL" id="CP010025">
    <property type="protein sequence ID" value="AJZ56507.1"/>
    <property type="molecule type" value="Genomic_DNA"/>
</dbReference>
<feature type="domain" description="N-acetyltransferase" evidence="1">
    <location>
        <begin position="6"/>
        <end position="156"/>
    </location>
</feature>
<evidence type="ECO:0000313" key="3">
    <source>
        <dbReference type="EMBL" id="MDT8842623.1"/>
    </source>
</evidence>
<evidence type="ECO:0000313" key="4">
    <source>
        <dbReference type="Proteomes" id="UP000032614"/>
    </source>
</evidence>
<evidence type="ECO:0000259" key="1">
    <source>
        <dbReference type="PROSITE" id="PS51186"/>
    </source>
</evidence>
<reference evidence="2 4" key="1">
    <citation type="journal article" date="2015" name="Genome Announc.">
        <title>Complete genome sequences for 59 burkholderia isolates, both pathogenic and near neighbor.</title>
        <authorList>
            <person name="Johnson S.L."/>
            <person name="Bishop-Lilly K.A."/>
            <person name="Ladner J.T."/>
            <person name="Daligault H.E."/>
            <person name="Davenport K.W."/>
            <person name="Jaissle J."/>
            <person name="Frey K.G."/>
            <person name="Koroleva G.I."/>
            <person name="Bruce D.C."/>
            <person name="Coyne S.R."/>
            <person name="Broomall S.M."/>
            <person name="Li P.E."/>
            <person name="Teshima H."/>
            <person name="Gibbons H.S."/>
            <person name="Palacios G.F."/>
            <person name="Rosenzweig C.N."/>
            <person name="Redden C.L."/>
            <person name="Xu Y."/>
            <person name="Minogue T.D."/>
            <person name="Chain P.S."/>
        </authorList>
    </citation>
    <scope>NUCLEOTIDE SEQUENCE [LARGE SCALE GENOMIC DNA]</scope>
    <source>
        <strain evidence="2 4">ATCC BAA-463</strain>
    </source>
</reference>
<dbReference type="InterPro" id="IPR016181">
    <property type="entry name" value="Acyl_CoA_acyltransferase"/>
</dbReference>
<name>A0AAP5UXQ3_9BURK</name>